<feature type="chain" id="PRO_5024831434" evidence="6">
    <location>
        <begin position="19"/>
        <end position="190"/>
    </location>
</feature>
<dbReference type="PANTHER" id="PTHR31703">
    <property type="entry name" value="UPF0669 PROTEIN C6ORF120"/>
    <property type="match status" value="1"/>
</dbReference>
<dbReference type="OrthoDB" id="10046613at2759"/>
<protein>
    <submittedName>
        <fullName evidence="7">Uncharacterized protein</fullName>
    </submittedName>
</protein>
<evidence type="ECO:0000256" key="5">
    <source>
        <dbReference type="ARBA" id="ARBA00023180"/>
    </source>
</evidence>
<comment type="similarity">
    <text evidence="2">Belongs to the UPF0669 family.</text>
</comment>
<organism evidence="7 8">
    <name type="scientific">Callosobruchus maculatus</name>
    <name type="common">Southern cowpea weevil</name>
    <name type="synonym">Pulse bruchid</name>
    <dbReference type="NCBI Taxonomy" id="64391"/>
    <lineage>
        <taxon>Eukaryota</taxon>
        <taxon>Metazoa</taxon>
        <taxon>Ecdysozoa</taxon>
        <taxon>Arthropoda</taxon>
        <taxon>Hexapoda</taxon>
        <taxon>Insecta</taxon>
        <taxon>Pterygota</taxon>
        <taxon>Neoptera</taxon>
        <taxon>Endopterygota</taxon>
        <taxon>Coleoptera</taxon>
        <taxon>Polyphaga</taxon>
        <taxon>Cucujiformia</taxon>
        <taxon>Chrysomeloidea</taxon>
        <taxon>Chrysomelidae</taxon>
        <taxon>Bruchinae</taxon>
        <taxon>Bruchini</taxon>
        <taxon>Callosobruchus</taxon>
    </lineage>
</organism>
<accession>A0A653C427</accession>
<dbReference type="Pfam" id="PF17065">
    <property type="entry name" value="UPF0669"/>
    <property type="match status" value="1"/>
</dbReference>
<evidence type="ECO:0000256" key="1">
    <source>
        <dbReference type="ARBA" id="ARBA00004613"/>
    </source>
</evidence>
<sequence length="190" mass="21766">MHSIFMSFIFLTLTQVKSIISVNLHETNFNDYIIDYKEGTVGSQNFTYYYIYHWSNIILGLKSKSGDADIYISDSNMFPTYEIKSYDIHSATCGQELINIHDGLKSPIAVGIYGYFLYGNSSYILEVYRKPQRYPYVVIDEKVPSTEPNEAEAKMKNAKASLSQIERKYKTAVKANSALSLLEILQLMFL</sequence>
<dbReference type="GO" id="GO:0005576">
    <property type="term" value="C:extracellular region"/>
    <property type="evidence" value="ECO:0007669"/>
    <property type="project" value="UniProtKB-SubCell"/>
</dbReference>
<evidence type="ECO:0000256" key="2">
    <source>
        <dbReference type="ARBA" id="ARBA00008960"/>
    </source>
</evidence>
<evidence type="ECO:0000313" key="7">
    <source>
        <dbReference type="EMBL" id="VEN42670.1"/>
    </source>
</evidence>
<dbReference type="PANTHER" id="PTHR31703:SF2">
    <property type="entry name" value="UPF0669 PROTEIN C6ORF120"/>
    <property type="match status" value="1"/>
</dbReference>
<comment type="subcellular location">
    <subcellularLocation>
        <location evidence="1">Secreted</location>
    </subcellularLocation>
</comment>
<evidence type="ECO:0000256" key="6">
    <source>
        <dbReference type="SAM" id="SignalP"/>
    </source>
</evidence>
<feature type="signal peptide" evidence="6">
    <location>
        <begin position="1"/>
        <end position="18"/>
    </location>
</feature>
<dbReference type="InterPro" id="IPR031420">
    <property type="entry name" value="UPF0669"/>
</dbReference>
<proteinExistence type="inferred from homology"/>
<evidence type="ECO:0000313" key="8">
    <source>
        <dbReference type="Proteomes" id="UP000410492"/>
    </source>
</evidence>
<keyword evidence="8" id="KW-1185">Reference proteome</keyword>
<dbReference type="AlphaFoldDB" id="A0A653C427"/>
<name>A0A653C427_CALMS</name>
<evidence type="ECO:0000256" key="3">
    <source>
        <dbReference type="ARBA" id="ARBA00022525"/>
    </source>
</evidence>
<keyword evidence="5" id="KW-0325">Glycoprotein</keyword>
<dbReference type="EMBL" id="CAACVG010006938">
    <property type="protein sequence ID" value="VEN42670.1"/>
    <property type="molecule type" value="Genomic_DNA"/>
</dbReference>
<gene>
    <name evidence="7" type="ORF">CALMAC_LOCUS6070</name>
</gene>
<keyword evidence="3" id="KW-0964">Secreted</keyword>
<reference evidence="7 8" key="1">
    <citation type="submission" date="2019-01" db="EMBL/GenBank/DDBJ databases">
        <authorList>
            <person name="Sayadi A."/>
        </authorList>
    </citation>
    <scope>NUCLEOTIDE SEQUENCE [LARGE SCALE GENOMIC DNA]</scope>
</reference>
<evidence type="ECO:0000256" key="4">
    <source>
        <dbReference type="ARBA" id="ARBA00022729"/>
    </source>
</evidence>
<keyword evidence="4 6" id="KW-0732">Signal</keyword>
<dbReference type="Proteomes" id="UP000410492">
    <property type="component" value="Unassembled WGS sequence"/>
</dbReference>